<protein>
    <submittedName>
        <fullName evidence="2">Uncharacterized protein</fullName>
    </submittedName>
</protein>
<evidence type="ECO:0000313" key="3">
    <source>
        <dbReference type="Proteomes" id="UP000185674"/>
    </source>
</evidence>
<feature type="coiled-coil region" evidence="1">
    <location>
        <begin position="30"/>
        <end position="57"/>
    </location>
</feature>
<keyword evidence="1" id="KW-0175">Coiled coil</keyword>
<sequence>MRKILSVILILALGWLAKLSYDMFQISQQLPVLQQNLLKLDQNNAKLNDQLVALQRQIVTAPEQHSPSSAPVTNAAFTANPVVLIKQQLEFVEFALQQQQYTLAVEKLNELDQSLGLFNLAPTLKDSLHVALAQDRQTIQQVVNVKSAQREQFNALISQMDKLLQQAGHQSRVELDRSDTTYFWQGWFQFEKVQQPSANLMNRQLVFKEVQLRLILAKQALNLGQVTEYQTTIQTIIEQIGQLPDKNSQQLKSKFEKLKQVPVVPVPKLAALALIG</sequence>
<dbReference type="EMBL" id="CP016896">
    <property type="protein sequence ID" value="APV37163.1"/>
    <property type="molecule type" value="Genomic_DNA"/>
</dbReference>
<name>A0A1P8ELU8_9GAMM</name>
<dbReference type="RefSeq" id="WP_076033385.1">
    <property type="nucleotide sequence ID" value="NZ_CP016896.1"/>
</dbReference>
<organism evidence="2 3">
    <name type="scientific">Acinetobacter soli</name>
    <dbReference type="NCBI Taxonomy" id="487316"/>
    <lineage>
        <taxon>Bacteria</taxon>
        <taxon>Pseudomonadati</taxon>
        <taxon>Pseudomonadota</taxon>
        <taxon>Gammaproteobacteria</taxon>
        <taxon>Moraxellales</taxon>
        <taxon>Moraxellaceae</taxon>
        <taxon>Acinetobacter</taxon>
    </lineage>
</organism>
<accession>A0A1P8ELU8</accession>
<evidence type="ECO:0000313" key="2">
    <source>
        <dbReference type="EMBL" id="APV37163.1"/>
    </source>
</evidence>
<dbReference type="AlphaFoldDB" id="A0A1P8ELU8"/>
<dbReference type="Proteomes" id="UP000185674">
    <property type="component" value="Chromosome"/>
</dbReference>
<proteinExistence type="predicted"/>
<gene>
    <name evidence="2" type="ORF">BEN76_14585</name>
</gene>
<dbReference type="eggNOG" id="ENOG502ZN2Y">
    <property type="taxonomic scope" value="Bacteria"/>
</dbReference>
<reference evidence="2 3" key="1">
    <citation type="submission" date="2016-08" db="EMBL/GenBank/DDBJ databases">
        <title>Complete genome sequence of Acinetobacter baylyi strain GFJ2.</title>
        <authorList>
            <person name="Tabata M."/>
            <person name="Kuboki S."/>
            <person name="Gibu N."/>
            <person name="Kinouchi Y."/>
            <person name="Vangnai A."/>
            <person name="Kasai D."/>
            <person name="Fukuda M."/>
        </authorList>
    </citation>
    <scope>NUCLEOTIDE SEQUENCE [LARGE SCALE GENOMIC DNA]</scope>
    <source>
        <strain evidence="2 3">GFJ2</strain>
    </source>
</reference>
<dbReference type="KEGG" id="asol:BEN76_14585"/>
<evidence type="ECO:0000256" key="1">
    <source>
        <dbReference type="SAM" id="Coils"/>
    </source>
</evidence>
<dbReference type="STRING" id="487316.BEN76_14585"/>